<evidence type="ECO:0008006" key="10">
    <source>
        <dbReference type="Google" id="ProtNLM"/>
    </source>
</evidence>
<keyword evidence="5" id="KW-0159">Chromosome partition</keyword>
<dbReference type="AlphaFoldDB" id="G1X9M1"/>
<evidence type="ECO:0000256" key="4">
    <source>
        <dbReference type="ARBA" id="ARBA00022776"/>
    </source>
</evidence>
<dbReference type="RefSeq" id="XP_011121183.1">
    <property type="nucleotide sequence ID" value="XM_011122881.1"/>
</dbReference>
<keyword evidence="3" id="KW-0132">Cell division</keyword>
<keyword evidence="7" id="KW-0131">Cell cycle</keyword>
<dbReference type="GO" id="GO:0005634">
    <property type="term" value="C:nucleus"/>
    <property type="evidence" value="ECO:0007669"/>
    <property type="project" value="UniProtKB-SubCell"/>
</dbReference>
<dbReference type="GO" id="GO:0007064">
    <property type="term" value="P:mitotic sister chromatid cohesion"/>
    <property type="evidence" value="ECO:0007669"/>
    <property type="project" value="InterPro"/>
</dbReference>
<dbReference type="InterPro" id="IPR019440">
    <property type="entry name" value="MAU2"/>
</dbReference>
<name>G1X9M1_ARTOA</name>
<keyword evidence="4" id="KW-0498">Mitosis</keyword>
<dbReference type="GeneID" id="22892095"/>
<keyword evidence="9" id="KW-1185">Reference proteome</keyword>
<evidence type="ECO:0000256" key="3">
    <source>
        <dbReference type="ARBA" id="ARBA00022618"/>
    </source>
</evidence>
<evidence type="ECO:0000313" key="8">
    <source>
        <dbReference type="EMBL" id="EGX50123.1"/>
    </source>
</evidence>
<gene>
    <name evidence="8" type="ORF">AOL_s00076g328</name>
</gene>
<evidence type="ECO:0000256" key="6">
    <source>
        <dbReference type="ARBA" id="ARBA00023242"/>
    </source>
</evidence>
<evidence type="ECO:0000313" key="9">
    <source>
        <dbReference type="Proteomes" id="UP000008784"/>
    </source>
</evidence>
<dbReference type="GO" id="GO:0051301">
    <property type="term" value="P:cell division"/>
    <property type="evidence" value="ECO:0007669"/>
    <property type="project" value="UniProtKB-KW"/>
</dbReference>
<dbReference type="Pfam" id="PF10345">
    <property type="entry name" value="Cohesin_load"/>
    <property type="match status" value="2"/>
</dbReference>
<evidence type="ECO:0000256" key="2">
    <source>
        <dbReference type="ARBA" id="ARBA00008585"/>
    </source>
</evidence>
<dbReference type="Proteomes" id="UP000008784">
    <property type="component" value="Unassembled WGS sequence"/>
</dbReference>
<dbReference type="STRING" id="756982.G1X9M1"/>
<sequence>MGDRSAPDPSTSASSSSSSTITEPHLLFLALADSYLNTAHSTGIKESFDPELYQTLVAAALRCFEAALSEFKLQPKFEAALRLRYASVLEEETENVTDAEEILHKGVRKHPSIDTFHFESSPGSDRLRLTCLFLGTQILIAGKNNFQDLKFAMQHLLVRIMFRMKPKAAFILLSQQIKETEVLSIAYWTYSFRFLLSSLRTLRTDEQDDNAAVSSLRSAAELAKRREDHHVYALANLMEASILLGQGISGVDGAKKALSKSQSVILQDAPQLAFLFQMLDIVSATIQGSMAETDTKMKVLQENLDGNVPWKQWPADGTFVVPVKPVYDRGRVEELRFKWLPKADLWSLVWFLSGSIRAHSNGFDKKAEACLVRGQEMIDGLLSGNADPGLYSVETAAARVTWRRLLKLSTTLQLIYCYAGRSAWEEAITALRQAETQFANIADESEQRFIKPWLTYTTAIVRQGTGNLSRALATYQGLLVDRTSELGILAALNSALILSGPRTRNFRQAQNMLAGVADFASTHRNPLIQGAYNVVTVSLENKGENLNVVRSLLSTSNRIFRQSGVHHMLTITLALVCAKVFNPDPVHHANMSRATLDCAVKSGDRLWQATTRSMLADALVRANRESEAKNFRTASEQDRSAVEQYLNLGSNV</sequence>
<dbReference type="EMBL" id="ADOT01000126">
    <property type="protein sequence ID" value="EGX50123.1"/>
    <property type="molecule type" value="Genomic_DNA"/>
</dbReference>
<dbReference type="OrthoDB" id="5565328at2759"/>
<keyword evidence="6" id="KW-0539">Nucleus</keyword>
<protein>
    <recommendedName>
        <fullName evidence="10">Cohesin loading factor</fullName>
    </recommendedName>
</protein>
<evidence type="ECO:0000256" key="1">
    <source>
        <dbReference type="ARBA" id="ARBA00004123"/>
    </source>
</evidence>
<proteinExistence type="inferred from homology"/>
<dbReference type="PANTHER" id="PTHR21394">
    <property type="entry name" value="MAU2 CHROMATID COHESION FACTOR HOMOLOG"/>
    <property type="match status" value="1"/>
</dbReference>
<dbReference type="InParanoid" id="G1X9M1"/>
<comment type="similarity">
    <text evidence="2">Belongs to the SCC4/mau-2 family.</text>
</comment>
<dbReference type="eggNOG" id="ENOG502RK5N">
    <property type="taxonomic scope" value="Eukaryota"/>
</dbReference>
<accession>G1X9M1</accession>
<reference evidence="8 9" key="1">
    <citation type="journal article" date="2011" name="PLoS Pathog.">
        <title>Genomic and proteomic analyses of the fungus Arthrobotrys oligospora provide insights into nematode-trap formation.</title>
        <authorList>
            <person name="Yang J."/>
            <person name="Wang L."/>
            <person name="Ji X."/>
            <person name="Feng Y."/>
            <person name="Li X."/>
            <person name="Zou C."/>
            <person name="Xu J."/>
            <person name="Ren Y."/>
            <person name="Mi Q."/>
            <person name="Wu J."/>
            <person name="Liu S."/>
            <person name="Liu Y."/>
            <person name="Huang X."/>
            <person name="Wang H."/>
            <person name="Niu X."/>
            <person name="Li J."/>
            <person name="Liang L."/>
            <person name="Luo Y."/>
            <person name="Ji K."/>
            <person name="Zhou W."/>
            <person name="Yu Z."/>
            <person name="Li G."/>
            <person name="Liu Y."/>
            <person name="Li L."/>
            <person name="Qiao M."/>
            <person name="Feng L."/>
            <person name="Zhang K.-Q."/>
        </authorList>
    </citation>
    <scope>NUCLEOTIDE SEQUENCE [LARGE SCALE GENOMIC DNA]</scope>
    <source>
        <strain evidence="9">ATCC 24927 / CBS 115.81 / DSM 1491</strain>
    </source>
</reference>
<evidence type="ECO:0000256" key="7">
    <source>
        <dbReference type="ARBA" id="ARBA00023306"/>
    </source>
</evidence>
<dbReference type="HOGENOM" id="CLU_006541_2_0_1"/>
<dbReference type="GO" id="GO:0007059">
    <property type="term" value="P:chromosome segregation"/>
    <property type="evidence" value="ECO:0007669"/>
    <property type="project" value="UniProtKB-KW"/>
</dbReference>
<dbReference type="OMA" id="HIQSAMA"/>
<comment type="subcellular location">
    <subcellularLocation>
        <location evidence="1">Nucleus</location>
    </subcellularLocation>
</comment>
<comment type="caution">
    <text evidence="8">The sequence shown here is derived from an EMBL/GenBank/DDBJ whole genome shotgun (WGS) entry which is preliminary data.</text>
</comment>
<organism evidence="8 9">
    <name type="scientific">Arthrobotrys oligospora (strain ATCC 24927 / CBS 115.81 / DSM 1491)</name>
    <name type="common">Nematode-trapping fungus</name>
    <name type="synonym">Didymozoophaga oligospora</name>
    <dbReference type="NCBI Taxonomy" id="756982"/>
    <lineage>
        <taxon>Eukaryota</taxon>
        <taxon>Fungi</taxon>
        <taxon>Dikarya</taxon>
        <taxon>Ascomycota</taxon>
        <taxon>Pezizomycotina</taxon>
        <taxon>Orbiliomycetes</taxon>
        <taxon>Orbiliales</taxon>
        <taxon>Orbiliaceae</taxon>
        <taxon>Orbilia</taxon>
        <taxon>Orbilia oligospora</taxon>
    </lineage>
</organism>
<evidence type="ECO:0000256" key="5">
    <source>
        <dbReference type="ARBA" id="ARBA00022829"/>
    </source>
</evidence>